<evidence type="ECO:0000256" key="8">
    <source>
        <dbReference type="SAM" id="MobiDB-lite"/>
    </source>
</evidence>
<keyword evidence="4" id="KW-0489">Methyltransferase</keyword>
<evidence type="ECO:0000313" key="10">
    <source>
        <dbReference type="EMBL" id="CAK7925223.1"/>
    </source>
</evidence>
<dbReference type="Pfam" id="PF00856">
    <property type="entry name" value="SET"/>
    <property type="match status" value="1"/>
</dbReference>
<feature type="compositionally biased region" description="Basic and acidic residues" evidence="8">
    <location>
        <begin position="70"/>
        <end position="87"/>
    </location>
</feature>
<dbReference type="InterPro" id="IPR001214">
    <property type="entry name" value="SET_dom"/>
</dbReference>
<dbReference type="GO" id="GO:0032259">
    <property type="term" value="P:methylation"/>
    <property type="evidence" value="ECO:0007669"/>
    <property type="project" value="UniProtKB-KW"/>
</dbReference>
<dbReference type="PANTHER" id="PTHR22884">
    <property type="entry name" value="SET DOMAIN PROTEINS"/>
    <property type="match status" value="1"/>
</dbReference>
<comment type="caution">
    <text evidence="10">The sequence shown here is derived from an EMBL/GenBank/DDBJ whole genome shotgun (WGS) entry which is preliminary data.</text>
</comment>
<evidence type="ECO:0000256" key="5">
    <source>
        <dbReference type="ARBA" id="ARBA00022679"/>
    </source>
</evidence>
<sequence>MTPAADIPQAARPATCGEDAERQSTATGTDQGGGPATPPEEQLTATQQLLARIAAGQETLAGMKRRRKQELKAAREKDPRPDLDQFETRAVFQKRAKKGKDRLGLRRVSRKKSWLKKPKRSGCFVIGGPKWPPAAPVKLTEEDEDDSDAEGDDGDGDYDFGGGEDAQDDGDGEDEEGSNYDHIEEDDGGEASGRETATETPGPTAEQQDNQAQSATRQWLIDHVPVGEAVPWPADIQRTLTMLNPDNISFRMDGAREEKCGCERRCFLGWCKNAREAQVCKAETCSVGAKGCENRFRQRRLTLKRTDMGLGVFAARSIRAGDVVCQYYGKYAHEVSPYAHYTIELTERDANGRRVYVCAEDCGSIARFVAHACQPNTNFLEVRGIRRPIITLLAQVDIRIGTEITVDYTGATWEALWFQCQCAVHQAQDATT</sequence>
<protein>
    <recommendedName>
        <fullName evidence="9">SET domain-containing protein</fullName>
    </recommendedName>
</protein>
<dbReference type="Proteomes" id="UP001162060">
    <property type="component" value="Unassembled WGS sequence"/>
</dbReference>
<dbReference type="GO" id="GO:0008168">
    <property type="term" value="F:methyltransferase activity"/>
    <property type="evidence" value="ECO:0007669"/>
    <property type="project" value="UniProtKB-KW"/>
</dbReference>
<keyword evidence="3" id="KW-0158">Chromosome</keyword>
<keyword evidence="6" id="KW-0949">S-adenosyl-L-methionine</keyword>
<gene>
    <name evidence="10" type="ORF">PM001_LOCUS10373</name>
</gene>
<feature type="domain" description="SET" evidence="9">
    <location>
        <begin position="299"/>
        <end position="409"/>
    </location>
</feature>
<dbReference type="InterPro" id="IPR046341">
    <property type="entry name" value="SET_dom_sf"/>
</dbReference>
<dbReference type="Gene3D" id="2.170.270.10">
    <property type="entry name" value="SET domain"/>
    <property type="match status" value="1"/>
</dbReference>
<evidence type="ECO:0000259" key="9">
    <source>
        <dbReference type="PROSITE" id="PS50280"/>
    </source>
</evidence>
<dbReference type="EMBL" id="CAKLBY020000086">
    <property type="protein sequence ID" value="CAK7925223.1"/>
    <property type="molecule type" value="Genomic_DNA"/>
</dbReference>
<name>A0AAV1TTV7_9STRA</name>
<dbReference type="AlphaFoldDB" id="A0AAV1TTV7"/>
<reference evidence="10" key="1">
    <citation type="submission" date="2024-01" db="EMBL/GenBank/DDBJ databases">
        <authorList>
            <person name="Webb A."/>
        </authorList>
    </citation>
    <scope>NUCLEOTIDE SEQUENCE</scope>
    <source>
        <strain evidence="10">Pm1</strain>
    </source>
</reference>
<comment type="subcellular location">
    <subcellularLocation>
        <location evidence="2">Chromosome</location>
    </subcellularLocation>
    <subcellularLocation>
        <location evidence="1">Nucleus</location>
    </subcellularLocation>
</comment>
<keyword evidence="7" id="KW-0539">Nucleus</keyword>
<keyword evidence="5" id="KW-0808">Transferase</keyword>
<evidence type="ECO:0000256" key="7">
    <source>
        <dbReference type="ARBA" id="ARBA00023242"/>
    </source>
</evidence>
<proteinExistence type="predicted"/>
<evidence type="ECO:0000313" key="11">
    <source>
        <dbReference type="Proteomes" id="UP001162060"/>
    </source>
</evidence>
<organism evidence="10 11">
    <name type="scientific">Peronospora matthiolae</name>
    <dbReference type="NCBI Taxonomy" id="2874970"/>
    <lineage>
        <taxon>Eukaryota</taxon>
        <taxon>Sar</taxon>
        <taxon>Stramenopiles</taxon>
        <taxon>Oomycota</taxon>
        <taxon>Peronosporomycetes</taxon>
        <taxon>Peronosporales</taxon>
        <taxon>Peronosporaceae</taxon>
        <taxon>Peronospora</taxon>
    </lineage>
</organism>
<feature type="region of interest" description="Disordered" evidence="8">
    <location>
        <begin position="59"/>
        <end position="215"/>
    </location>
</feature>
<dbReference type="SUPFAM" id="SSF82199">
    <property type="entry name" value="SET domain"/>
    <property type="match status" value="1"/>
</dbReference>
<feature type="compositionally biased region" description="Acidic residues" evidence="8">
    <location>
        <begin position="165"/>
        <end position="189"/>
    </location>
</feature>
<dbReference type="GO" id="GO:0005634">
    <property type="term" value="C:nucleus"/>
    <property type="evidence" value="ECO:0007669"/>
    <property type="project" value="UniProtKB-SubCell"/>
</dbReference>
<dbReference type="PROSITE" id="PS50280">
    <property type="entry name" value="SET"/>
    <property type="match status" value="1"/>
</dbReference>
<evidence type="ECO:0000256" key="6">
    <source>
        <dbReference type="ARBA" id="ARBA00022691"/>
    </source>
</evidence>
<feature type="region of interest" description="Disordered" evidence="8">
    <location>
        <begin position="1"/>
        <end position="43"/>
    </location>
</feature>
<evidence type="ECO:0000256" key="1">
    <source>
        <dbReference type="ARBA" id="ARBA00004123"/>
    </source>
</evidence>
<feature type="compositionally biased region" description="Acidic residues" evidence="8">
    <location>
        <begin position="141"/>
        <end position="158"/>
    </location>
</feature>
<evidence type="ECO:0000256" key="4">
    <source>
        <dbReference type="ARBA" id="ARBA00022603"/>
    </source>
</evidence>
<dbReference type="SMART" id="SM00317">
    <property type="entry name" value="SET"/>
    <property type="match status" value="1"/>
</dbReference>
<accession>A0AAV1TTV7</accession>
<dbReference type="InterPro" id="IPR050777">
    <property type="entry name" value="SET2_Histone-Lys_MeTrsfase"/>
</dbReference>
<feature type="compositionally biased region" description="Basic residues" evidence="8">
    <location>
        <begin position="92"/>
        <end position="120"/>
    </location>
</feature>
<dbReference type="GO" id="GO:0005694">
    <property type="term" value="C:chromosome"/>
    <property type="evidence" value="ECO:0007669"/>
    <property type="project" value="UniProtKB-SubCell"/>
</dbReference>
<evidence type="ECO:0000256" key="2">
    <source>
        <dbReference type="ARBA" id="ARBA00004286"/>
    </source>
</evidence>
<evidence type="ECO:0000256" key="3">
    <source>
        <dbReference type="ARBA" id="ARBA00022454"/>
    </source>
</evidence>